<accession>X6LS88</accession>
<name>X6LS88_RETFI</name>
<proteinExistence type="predicted"/>
<gene>
    <name evidence="2" type="ORF">RFI_33430</name>
</gene>
<evidence type="ECO:0000313" key="2">
    <source>
        <dbReference type="EMBL" id="ETO03972.1"/>
    </source>
</evidence>
<keyword evidence="3" id="KW-1185">Reference proteome</keyword>
<feature type="compositionally biased region" description="Basic and acidic residues" evidence="1">
    <location>
        <begin position="38"/>
        <end position="71"/>
    </location>
</feature>
<evidence type="ECO:0000256" key="1">
    <source>
        <dbReference type="SAM" id="MobiDB-lite"/>
    </source>
</evidence>
<feature type="region of interest" description="Disordered" evidence="1">
    <location>
        <begin position="37"/>
        <end position="77"/>
    </location>
</feature>
<protein>
    <submittedName>
        <fullName evidence="2">Uncharacterized protein</fullName>
    </submittedName>
</protein>
<dbReference type="Proteomes" id="UP000023152">
    <property type="component" value="Unassembled WGS sequence"/>
</dbReference>
<organism evidence="2 3">
    <name type="scientific">Reticulomyxa filosa</name>
    <dbReference type="NCBI Taxonomy" id="46433"/>
    <lineage>
        <taxon>Eukaryota</taxon>
        <taxon>Sar</taxon>
        <taxon>Rhizaria</taxon>
        <taxon>Retaria</taxon>
        <taxon>Foraminifera</taxon>
        <taxon>Monothalamids</taxon>
        <taxon>Reticulomyxidae</taxon>
        <taxon>Reticulomyxa</taxon>
    </lineage>
</organism>
<dbReference type="EMBL" id="ASPP01031054">
    <property type="protein sequence ID" value="ETO03972.1"/>
    <property type="molecule type" value="Genomic_DNA"/>
</dbReference>
<comment type="caution">
    <text evidence="2">The sequence shown here is derived from an EMBL/GenBank/DDBJ whole genome shotgun (WGS) entry which is preliminary data.</text>
</comment>
<evidence type="ECO:0000313" key="3">
    <source>
        <dbReference type="Proteomes" id="UP000023152"/>
    </source>
</evidence>
<sequence>MSSAMSDPIPLKKVKTSKKMWDMVEAAASAMHNLVSHDGAEKNKQSTEAHIAAEDEKQESQVKSTNPEKKPANTSTKVSSIWVQIRRIVYVPKSVLHPKVGTTKQTQINTKNQEYLKTLLHLPEQHIAIPPVKMPFEQW</sequence>
<dbReference type="AlphaFoldDB" id="X6LS88"/>
<reference evidence="2 3" key="1">
    <citation type="journal article" date="2013" name="Curr. Biol.">
        <title>The Genome of the Foraminiferan Reticulomyxa filosa.</title>
        <authorList>
            <person name="Glockner G."/>
            <person name="Hulsmann N."/>
            <person name="Schleicher M."/>
            <person name="Noegel A.A."/>
            <person name="Eichinger L."/>
            <person name="Gallinger C."/>
            <person name="Pawlowski J."/>
            <person name="Sierra R."/>
            <person name="Euteneuer U."/>
            <person name="Pillet L."/>
            <person name="Moustafa A."/>
            <person name="Platzer M."/>
            <person name="Groth M."/>
            <person name="Szafranski K."/>
            <person name="Schliwa M."/>
        </authorList>
    </citation>
    <scope>NUCLEOTIDE SEQUENCE [LARGE SCALE GENOMIC DNA]</scope>
</reference>